<sequence>MPLSVLIKVYSMIYSAKAEHQLRRKYHSAVYCVSSAQKNRCD</sequence>
<comment type="caution">
    <text evidence="1">The sequence shown here is derived from an EMBL/GenBank/DDBJ whole genome shotgun (WGS) entry which is preliminary data.</text>
</comment>
<gene>
    <name evidence="1" type="ORF">PAUR_a2728</name>
</gene>
<name>A0ABR9EDB4_9GAMM</name>
<keyword evidence="2" id="KW-1185">Reference proteome</keyword>
<accession>A0ABR9EDB4</accession>
<protein>
    <submittedName>
        <fullName evidence="1">Uncharacterized protein</fullName>
    </submittedName>
</protein>
<dbReference type="EMBL" id="AQGV01000012">
    <property type="protein sequence ID" value="MBE0368978.1"/>
    <property type="molecule type" value="Genomic_DNA"/>
</dbReference>
<proteinExistence type="predicted"/>
<reference evidence="1 2" key="1">
    <citation type="submission" date="2015-03" db="EMBL/GenBank/DDBJ databases">
        <title>Genome sequence of Pseudoalteromonas aurantia.</title>
        <authorList>
            <person name="Xie B.-B."/>
            <person name="Rong J.-C."/>
            <person name="Qin Q.-L."/>
            <person name="Zhang Y.-Z."/>
        </authorList>
    </citation>
    <scope>NUCLEOTIDE SEQUENCE [LARGE SCALE GENOMIC DNA]</scope>
    <source>
        <strain evidence="1 2">208</strain>
    </source>
</reference>
<evidence type="ECO:0000313" key="2">
    <source>
        <dbReference type="Proteomes" id="UP000615755"/>
    </source>
</evidence>
<dbReference type="Proteomes" id="UP000615755">
    <property type="component" value="Unassembled WGS sequence"/>
</dbReference>
<organism evidence="1 2">
    <name type="scientific">Pseudoalteromonas aurantia 208</name>
    <dbReference type="NCBI Taxonomy" id="1314867"/>
    <lineage>
        <taxon>Bacteria</taxon>
        <taxon>Pseudomonadati</taxon>
        <taxon>Pseudomonadota</taxon>
        <taxon>Gammaproteobacteria</taxon>
        <taxon>Alteromonadales</taxon>
        <taxon>Pseudoalteromonadaceae</taxon>
        <taxon>Pseudoalteromonas</taxon>
    </lineage>
</organism>
<evidence type="ECO:0000313" key="1">
    <source>
        <dbReference type="EMBL" id="MBE0368978.1"/>
    </source>
</evidence>